<evidence type="ECO:0000313" key="3">
    <source>
        <dbReference type="Proteomes" id="UP001189429"/>
    </source>
</evidence>
<feature type="compositionally biased region" description="Low complexity" evidence="1">
    <location>
        <begin position="163"/>
        <end position="177"/>
    </location>
</feature>
<sequence length="272" mass="28657">MGSSSRGVPSGPQRVRCRVASVTRAAAVWRAFGSWRRPPKVLEAPNQCSDHNGEPVGSWGDRTVLGLGPRRGQAMLSNMDPRASFFTLDSGDSHMLPCPYMFVRGCCLEVMSSAAQFRRAALSVRLLDQQVSILTGLISQPCSTLRPAERSCTGVCSPRSLPARSAGSRTATSSSASAGGGGELLATSGDCVRIWSSSGELRRLLRHEANPRGVCCPITAIDVDPEAGAAPVLASCDVYGTCALWDLETGAPRQRPVDLGQALLDVAFGPNG</sequence>
<feature type="region of interest" description="Disordered" evidence="1">
    <location>
        <begin position="160"/>
        <end position="180"/>
    </location>
</feature>
<proteinExistence type="predicted"/>
<organism evidence="2 3">
    <name type="scientific">Prorocentrum cordatum</name>
    <dbReference type="NCBI Taxonomy" id="2364126"/>
    <lineage>
        <taxon>Eukaryota</taxon>
        <taxon>Sar</taxon>
        <taxon>Alveolata</taxon>
        <taxon>Dinophyceae</taxon>
        <taxon>Prorocentrales</taxon>
        <taxon>Prorocentraceae</taxon>
        <taxon>Prorocentrum</taxon>
    </lineage>
</organism>
<dbReference type="SUPFAM" id="SSF50998">
    <property type="entry name" value="Quinoprotein alcohol dehydrogenase-like"/>
    <property type="match status" value="1"/>
</dbReference>
<protein>
    <submittedName>
        <fullName evidence="2">Uncharacterized protein</fullName>
    </submittedName>
</protein>
<gene>
    <name evidence="2" type="ORF">PCOR1329_LOCUS39103</name>
</gene>
<dbReference type="Gene3D" id="2.130.10.10">
    <property type="entry name" value="YVTN repeat-like/Quinoprotein amine dehydrogenase"/>
    <property type="match status" value="1"/>
</dbReference>
<dbReference type="InterPro" id="IPR015943">
    <property type="entry name" value="WD40/YVTN_repeat-like_dom_sf"/>
</dbReference>
<reference evidence="2" key="1">
    <citation type="submission" date="2023-10" db="EMBL/GenBank/DDBJ databases">
        <authorList>
            <person name="Chen Y."/>
            <person name="Shah S."/>
            <person name="Dougan E. K."/>
            <person name="Thang M."/>
            <person name="Chan C."/>
        </authorList>
    </citation>
    <scope>NUCLEOTIDE SEQUENCE [LARGE SCALE GENOMIC DNA]</scope>
</reference>
<keyword evidence="3" id="KW-1185">Reference proteome</keyword>
<evidence type="ECO:0000256" key="1">
    <source>
        <dbReference type="SAM" id="MobiDB-lite"/>
    </source>
</evidence>
<dbReference type="InterPro" id="IPR011047">
    <property type="entry name" value="Quinoprotein_ADH-like_sf"/>
</dbReference>
<dbReference type="EMBL" id="CAUYUJ010014726">
    <property type="protein sequence ID" value="CAK0845261.1"/>
    <property type="molecule type" value="Genomic_DNA"/>
</dbReference>
<name>A0ABN9THG1_9DINO</name>
<dbReference type="Proteomes" id="UP001189429">
    <property type="component" value="Unassembled WGS sequence"/>
</dbReference>
<accession>A0ABN9THG1</accession>
<feature type="non-terminal residue" evidence="2">
    <location>
        <position position="272"/>
    </location>
</feature>
<evidence type="ECO:0000313" key="2">
    <source>
        <dbReference type="EMBL" id="CAK0845261.1"/>
    </source>
</evidence>
<comment type="caution">
    <text evidence="2">The sequence shown here is derived from an EMBL/GenBank/DDBJ whole genome shotgun (WGS) entry which is preliminary data.</text>
</comment>